<evidence type="ECO:0000256" key="1">
    <source>
        <dbReference type="ARBA" id="ARBA00001954"/>
    </source>
</evidence>
<dbReference type="AlphaFoldDB" id="A0A4Y7RC02"/>
<protein>
    <recommendedName>
        <fullName evidence="6">2OGFeDO JBP1/TET oxygenase domain-containing protein</fullName>
    </recommendedName>
</protein>
<dbReference type="GO" id="GO:0046872">
    <property type="term" value="F:metal ion binding"/>
    <property type="evidence" value="ECO:0007669"/>
    <property type="project" value="UniProtKB-KW"/>
</dbReference>
<evidence type="ECO:0000313" key="7">
    <source>
        <dbReference type="EMBL" id="TEB06356.1"/>
    </source>
</evidence>
<gene>
    <name evidence="7" type="ORF">FA13DRAFT_1614362</name>
</gene>
<dbReference type="Proteomes" id="UP000298030">
    <property type="component" value="Unassembled WGS sequence"/>
</dbReference>
<comment type="cofactor">
    <cofactor evidence="1">
        <name>Fe(2+)</name>
        <dbReference type="ChEBI" id="CHEBI:29033"/>
    </cofactor>
</comment>
<feature type="domain" description="2OGFeDO JBP1/TET oxygenase" evidence="6">
    <location>
        <begin position="97"/>
        <end position="266"/>
    </location>
</feature>
<reference evidence="7 8" key="1">
    <citation type="journal article" date="2019" name="Nat. Ecol. Evol.">
        <title>Megaphylogeny resolves global patterns of mushroom evolution.</title>
        <authorList>
            <person name="Varga T."/>
            <person name="Krizsan K."/>
            <person name="Foldi C."/>
            <person name="Dima B."/>
            <person name="Sanchez-Garcia M."/>
            <person name="Sanchez-Ramirez S."/>
            <person name="Szollosi G.J."/>
            <person name="Szarkandi J.G."/>
            <person name="Papp V."/>
            <person name="Albert L."/>
            <person name="Andreopoulos W."/>
            <person name="Angelini C."/>
            <person name="Antonin V."/>
            <person name="Barry K.W."/>
            <person name="Bougher N.L."/>
            <person name="Buchanan P."/>
            <person name="Buyck B."/>
            <person name="Bense V."/>
            <person name="Catcheside P."/>
            <person name="Chovatia M."/>
            <person name="Cooper J."/>
            <person name="Damon W."/>
            <person name="Desjardin D."/>
            <person name="Finy P."/>
            <person name="Geml J."/>
            <person name="Haridas S."/>
            <person name="Hughes K."/>
            <person name="Justo A."/>
            <person name="Karasinski D."/>
            <person name="Kautmanova I."/>
            <person name="Kiss B."/>
            <person name="Kocsube S."/>
            <person name="Kotiranta H."/>
            <person name="LaButti K.M."/>
            <person name="Lechner B.E."/>
            <person name="Liimatainen K."/>
            <person name="Lipzen A."/>
            <person name="Lukacs Z."/>
            <person name="Mihaltcheva S."/>
            <person name="Morgado L.N."/>
            <person name="Niskanen T."/>
            <person name="Noordeloos M.E."/>
            <person name="Ohm R.A."/>
            <person name="Ortiz-Santana B."/>
            <person name="Ovrebo C."/>
            <person name="Racz N."/>
            <person name="Riley R."/>
            <person name="Savchenko A."/>
            <person name="Shiryaev A."/>
            <person name="Soop K."/>
            <person name="Spirin V."/>
            <person name="Szebenyi C."/>
            <person name="Tomsovsky M."/>
            <person name="Tulloss R.E."/>
            <person name="Uehling J."/>
            <person name="Grigoriev I.V."/>
            <person name="Vagvolgyi C."/>
            <person name="Papp T."/>
            <person name="Martin F.M."/>
            <person name="Miettinen O."/>
            <person name="Hibbett D.S."/>
            <person name="Nagy L.G."/>
        </authorList>
    </citation>
    <scope>NUCLEOTIDE SEQUENCE [LARGE SCALE GENOMIC DNA]</scope>
    <source>
        <strain evidence="7 8">FP101781</strain>
    </source>
</reference>
<dbReference type="EMBL" id="QPFP01000570">
    <property type="protein sequence ID" value="TEB06356.1"/>
    <property type="molecule type" value="Genomic_DNA"/>
</dbReference>
<keyword evidence="8" id="KW-1185">Reference proteome</keyword>
<comment type="caution">
    <text evidence="7">The sequence shown here is derived from an EMBL/GenBank/DDBJ whole genome shotgun (WGS) entry which is preliminary data.</text>
</comment>
<proteinExistence type="predicted"/>
<keyword evidence="2" id="KW-0479">Metal-binding</keyword>
<feature type="non-terminal residue" evidence="7">
    <location>
        <position position="1"/>
    </location>
</feature>
<organism evidence="7 8">
    <name type="scientific">Coprinellus micaceus</name>
    <name type="common">Glistening ink-cap mushroom</name>
    <name type="synonym">Coprinus micaceus</name>
    <dbReference type="NCBI Taxonomy" id="71717"/>
    <lineage>
        <taxon>Eukaryota</taxon>
        <taxon>Fungi</taxon>
        <taxon>Dikarya</taxon>
        <taxon>Basidiomycota</taxon>
        <taxon>Agaricomycotina</taxon>
        <taxon>Agaricomycetes</taxon>
        <taxon>Agaricomycetidae</taxon>
        <taxon>Agaricales</taxon>
        <taxon>Agaricineae</taxon>
        <taxon>Psathyrellaceae</taxon>
        <taxon>Coprinellus</taxon>
    </lineage>
</organism>
<name>A0A4Y7RC02_COPMI</name>
<keyword evidence="3" id="KW-0223">Dioxygenase</keyword>
<keyword evidence="4" id="KW-0560">Oxidoreductase</keyword>
<evidence type="ECO:0000313" key="8">
    <source>
        <dbReference type="Proteomes" id="UP000298030"/>
    </source>
</evidence>
<sequence length="270" mass="30309">PQYESTTAVIPGRSKEILRDCPCNLRDKNGRIWCWFFPGLISKKQQRQLTMAVLLLSDKSKKGLQIGPDSDSNWRVNQKLYRPAHLCSAKLGAVCYSPCWYEQGLHQPPDATAGPSLTLVNDPEALKFLRETQEVAALLGAVLSLVHPALFAQGMELMKTLYRKPDDLRNPDLVLDTLAIWASPFTALSIISNRSTPLHRDTLGAMNCFDAVMSWGEYENGRFKIPAAGMTFRYDTGTTIYLDTRTFRHGASAVVGERFCFVLFFRPSML</sequence>
<dbReference type="GO" id="GO:0051213">
    <property type="term" value="F:dioxygenase activity"/>
    <property type="evidence" value="ECO:0007669"/>
    <property type="project" value="UniProtKB-KW"/>
</dbReference>
<evidence type="ECO:0000256" key="3">
    <source>
        <dbReference type="ARBA" id="ARBA00022964"/>
    </source>
</evidence>
<evidence type="ECO:0000256" key="4">
    <source>
        <dbReference type="ARBA" id="ARBA00023002"/>
    </source>
</evidence>
<keyword evidence="5" id="KW-0408">Iron</keyword>
<feature type="non-terminal residue" evidence="7">
    <location>
        <position position="270"/>
    </location>
</feature>
<dbReference type="Gene3D" id="3.60.130.30">
    <property type="match status" value="1"/>
</dbReference>
<dbReference type="InterPro" id="IPR024779">
    <property type="entry name" value="2OGFeDO_JBP1/TET_oxygenase_dom"/>
</dbReference>
<dbReference type="OrthoDB" id="3200752at2759"/>
<evidence type="ECO:0000256" key="5">
    <source>
        <dbReference type="ARBA" id="ARBA00023004"/>
    </source>
</evidence>
<evidence type="ECO:0000259" key="6">
    <source>
        <dbReference type="Pfam" id="PF12851"/>
    </source>
</evidence>
<accession>A0A4Y7RC02</accession>
<dbReference type="Pfam" id="PF12851">
    <property type="entry name" value="Tet_JBP"/>
    <property type="match status" value="1"/>
</dbReference>
<evidence type="ECO:0000256" key="2">
    <source>
        <dbReference type="ARBA" id="ARBA00022723"/>
    </source>
</evidence>